<evidence type="ECO:0000313" key="3">
    <source>
        <dbReference type="Proteomes" id="UP001151081"/>
    </source>
</evidence>
<keyword evidence="3" id="KW-1185">Reference proteome</keyword>
<reference evidence="2 3" key="1">
    <citation type="submission" date="2021-04" db="EMBL/GenBank/DDBJ databases">
        <title>Genome analysis of Polyangium sp.</title>
        <authorList>
            <person name="Li Y."/>
            <person name="Wang J."/>
        </authorList>
    </citation>
    <scope>NUCLEOTIDE SEQUENCE [LARGE SCALE GENOMIC DNA]</scope>
    <source>
        <strain evidence="2 3">SDU14</strain>
    </source>
</reference>
<proteinExistence type="predicted"/>
<organism evidence="2 3">
    <name type="scientific">Polyangium jinanense</name>
    <dbReference type="NCBI Taxonomy" id="2829994"/>
    <lineage>
        <taxon>Bacteria</taxon>
        <taxon>Pseudomonadati</taxon>
        <taxon>Myxococcota</taxon>
        <taxon>Polyangia</taxon>
        <taxon>Polyangiales</taxon>
        <taxon>Polyangiaceae</taxon>
        <taxon>Polyangium</taxon>
    </lineage>
</organism>
<dbReference type="AlphaFoldDB" id="A0A9X3XBN9"/>
<dbReference type="EMBL" id="JAGTJJ010000051">
    <property type="protein sequence ID" value="MDC3987302.1"/>
    <property type="molecule type" value="Genomic_DNA"/>
</dbReference>
<name>A0A9X3XBN9_9BACT</name>
<accession>A0A9X3XBN9</accession>
<gene>
    <name evidence="2" type="ORF">KEG57_42935</name>
</gene>
<protein>
    <submittedName>
        <fullName evidence="2">Uncharacterized protein</fullName>
    </submittedName>
</protein>
<sequence>MRVEPRRPGEVHEHELAAVLAALAALAGGHVEPNEADAPGASMQGAIVQESGRERRGGAALNS</sequence>
<dbReference type="Proteomes" id="UP001151081">
    <property type="component" value="Unassembled WGS sequence"/>
</dbReference>
<evidence type="ECO:0000313" key="2">
    <source>
        <dbReference type="EMBL" id="MDC3987302.1"/>
    </source>
</evidence>
<evidence type="ECO:0000256" key="1">
    <source>
        <dbReference type="SAM" id="MobiDB-lite"/>
    </source>
</evidence>
<comment type="caution">
    <text evidence="2">The sequence shown here is derived from an EMBL/GenBank/DDBJ whole genome shotgun (WGS) entry which is preliminary data.</text>
</comment>
<feature type="region of interest" description="Disordered" evidence="1">
    <location>
        <begin position="31"/>
        <end position="63"/>
    </location>
</feature>